<gene>
    <name evidence="3" type="ORF">ACFSL4_20875</name>
</gene>
<keyword evidence="4" id="KW-1185">Reference proteome</keyword>
<comment type="caution">
    <text evidence="3">The sequence shown here is derived from an EMBL/GenBank/DDBJ whole genome shotgun (WGS) entry which is preliminary data.</text>
</comment>
<dbReference type="Pfam" id="PF20271">
    <property type="entry name" value="CATASP"/>
    <property type="match status" value="1"/>
</dbReference>
<dbReference type="EMBL" id="JBHUDX010000057">
    <property type="protein sequence ID" value="MFD1660595.1"/>
    <property type="molecule type" value="Genomic_DNA"/>
</dbReference>
<dbReference type="Proteomes" id="UP001597261">
    <property type="component" value="Unassembled WGS sequence"/>
</dbReference>
<organism evidence="3 4">
    <name type="scientific">Streptomyces caeni</name>
    <dbReference type="NCBI Taxonomy" id="2307231"/>
    <lineage>
        <taxon>Bacteria</taxon>
        <taxon>Bacillati</taxon>
        <taxon>Actinomycetota</taxon>
        <taxon>Actinomycetes</taxon>
        <taxon>Kitasatosporales</taxon>
        <taxon>Streptomycetaceae</taxon>
        <taxon>Streptomyces</taxon>
    </lineage>
</organism>
<feature type="region of interest" description="Disordered" evidence="1">
    <location>
        <begin position="106"/>
        <end position="125"/>
    </location>
</feature>
<dbReference type="InterPro" id="IPR046924">
    <property type="entry name" value="CATASP"/>
</dbReference>
<feature type="domain" description="CATRA-Associated Small Protein" evidence="2">
    <location>
        <begin position="26"/>
        <end position="111"/>
    </location>
</feature>
<sequence>MSTSDRAATIDRETAGAARLALRLMLEEWRLPPQGWEEIAELLDELSGAVAAGDVVAVDALTGELEELSGSRVTRIEGAQDGTSPEDDGKVPLPEPYRERAVALVHALDPDPAPGGPRPAPSERT</sequence>
<feature type="region of interest" description="Disordered" evidence="1">
    <location>
        <begin position="72"/>
        <end position="94"/>
    </location>
</feature>
<dbReference type="RefSeq" id="WP_381084941.1">
    <property type="nucleotide sequence ID" value="NZ_JBHUDX010000057.1"/>
</dbReference>
<name>A0ABW4IXB4_9ACTN</name>
<feature type="compositionally biased region" description="Pro residues" evidence="1">
    <location>
        <begin position="111"/>
        <end position="125"/>
    </location>
</feature>
<evidence type="ECO:0000256" key="1">
    <source>
        <dbReference type="SAM" id="MobiDB-lite"/>
    </source>
</evidence>
<accession>A0ABW4IXB4</accession>
<proteinExistence type="predicted"/>
<reference evidence="4" key="1">
    <citation type="journal article" date="2019" name="Int. J. Syst. Evol. Microbiol.">
        <title>The Global Catalogue of Microorganisms (GCM) 10K type strain sequencing project: providing services to taxonomists for standard genome sequencing and annotation.</title>
        <authorList>
            <consortium name="The Broad Institute Genomics Platform"/>
            <consortium name="The Broad Institute Genome Sequencing Center for Infectious Disease"/>
            <person name="Wu L."/>
            <person name="Ma J."/>
        </authorList>
    </citation>
    <scope>NUCLEOTIDE SEQUENCE [LARGE SCALE GENOMIC DNA]</scope>
    <source>
        <strain evidence="4">CGMCC 1.12470</strain>
    </source>
</reference>
<protein>
    <submittedName>
        <fullName evidence="3">CATRA system-associated protein</fullName>
    </submittedName>
</protein>
<evidence type="ECO:0000259" key="2">
    <source>
        <dbReference type="Pfam" id="PF20271"/>
    </source>
</evidence>
<evidence type="ECO:0000313" key="4">
    <source>
        <dbReference type="Proteomes" id="UP001597261"/>
    </source>
</evidence>
<evidence type="ECO:0000313" key="3">
    <source>
        <dbReference type="EMBL" id="MFD1660595.1"/>
    </source>
</evidence>